<feature type="transmembrane region" description="Helical" evidence="6">
    <location>
        <begin position="18"/>
        <end position="36"/>
    </location>
</feature>
<evidence type="ECO:0000313" key="7">
    <source>
        <dbReference type="EMBL" id="AAK90899.1"/>
    </source>
</evidence>
<evidence type="ECO:0000256" key="3">
    <source>
        <dbReference type="ARBA" id="ARBA00022692"/>
    </source>
</evidence>
<keyword evidence="5 6" id="KW-0472">Membrane</keyword>
<dbReference type="InterPro" id="IPR001851">
    <property type="entry name" value="ABC_transp_permease"/>
</dbReference>
<feature type="transmembrane region" description="Helical" evidence="6">
    <location>
        <begin position="67"/>
        <end position="85"/>
    </location>
</feature>
<reference evidence="7 8" key="2">
    <citation type="journal article" date="2001" name="Science">
        <title>Genome sequence of the plant pathogen and biotechnology agent Agrobacterium tumefaciens C58.</title>
        <authorList>
            <person name="Goodner B."/>
            <person name="Hinkle G."/>
            <person name="Gattung S."/>
            <person name="Miller N."/>
            <person name="Blanchard M."/>
            <person name="Qurollo B."/>
            <person name="Goldman B.S."/>
            <person name="Cao Y."/>
            <person name="Askenazi M."/>
            <person name="Halling C."/>
            <person name="Mullin L."/>
            <person name="Houmiel K."/>
            <person name="Gordon J."/>
            <person name="Vaudin M."/>
            <person name="Iartchouk O."/>
            <person name="Epp A."/>
            <person name="Liu F."/>
            <person name="Wollam C."/>
            <person name="Allinger M."/>
            <person name="Doughty D."/>
            <person name="Scott C."/>
            <person name="Lappas C."/>
            <person name="Markelz B."/>
            <person name="Flanagan C."/>
            <person name="Crowell C."/>
            <person name="Gurson J."/>
            <person name="Lomo C."/>
            <person name="Sear C."/>
            <person name="Strub G."/>
            <person name="Cielo C."/>
            <person name="Slater S."/>
        </authorList>
    </citation>
    <scope>NUCLEOTIDE SEQUENCE [LARGE SCALE GENOMIC DNA]</scope>
    <source>
        <strain evidence="8">C58 / ATCC 33970</strain>
    </source>
</reference>
<proteinExistence type="predicted"/>
<keyword evidence="8" id="KW-1185">Reference proteome</keyword>
<feature type="transmembrane region" description="Helical" evidence="6">
    <location>
        <begin position="311"/>
        <end position="332"/>
    </location>
</feature>
<evidence type="ECO:0000256" key="1">
    <source>
        <dbReference type="ARBA" id="ARBA00004651"/>
    </source>
</evidence>
<gene>
    <name evidence="7" type="ordered locus">Atu5523</name>
</gene>
<dbReference type="BioCyc" id="AGRO:ATU5523-MONOMER"/>
<dbReference type="OrthoDB" id="9804361at2"/>
<dbReference type="PANTHER" id="PTHR30482">
    <property type="entry name" value="HIGH-AFFINITY BRANCHED-CHAIN AMINO ACID TRANSPORT SYSTEM PERMEASE"/>
    <property type="match status" value="1"/>
</dbReference>
<dbReference type="InterPro" id="IPR043428">
    <property type="entry name" value="LivM-like"/>
</dbReference>
<dbReference type="GeneID" id="1137296"/>
<organism evidence="7 8">
    <name type="scientific">Agrobacterium fabrum (strain C58 / ATCC 33970)</name>
    <name type="common">Agrobacterium tumefaciens (strain C58)</name>
    <dbReference type="NCBI Taxonomy" id="176299"/>
    <lineage>
        <taxon>Bacteria</taxon>
        <taxon>Pseudomonadati</taxon>
        <taxon>Pseudomonadota</taxon>
        <taxon>Alphaproteobacteria</taxon>
        <taxon>Hyphomicrobiales</taxon>
        <taxon>Rhizobiaceae</taxon>
        <taxon>Rhizobium/Agrobacterium group</taxon>
        <taxon>Agrobacterium</taxon>
        <taxon>Agrobacterium tumefaciens complex</taxon>
    </lineage>
</organism>
<keyword evidence="2" id="KW-1003">Cell membrane</keyword>
<dbReference type="PIR" id="AC3224">
    <property type="entry name" value="AC3224"/>
</dbReference>
<accession>A9CL30</accession>
<feature type="transmembrane region" description="Helical" evidence="6">
    <location>
        <begin position="173"/>
        <end position="191"/>
    </location>
</feature>
<evidence type="ECO:0000256" key="2">
    <source>
        <dbReference type="ARBA" id="ARBA00022475"/>
    </source>
</evidence>
<dbReference type="HOGENOM" id="CLU_031365_2_1_5"/>
<dbReference type="CDD" id="cd06581">
    <property type="entry name" value="TM_PBP1_LivM_like"/>
    <property type="match status" value="1"/>
</dbReference>
<dbReference type="EnsemblBacteria" id="AAK90899">
    <property type="protein sequence ID" value="AAK90899"/>
    <property type="gene ID" value="Atu5523"/>
</dbReference>
<feature type="transmembrane region" description="Helical" evidence="6">
    <location>
        <begin position="255"/>
        <end position="271"/>
    </location>
</feature>
<dbReference type="AlphaFoldDB" id="A9CL30"/>
<dbReference type="KEGG" id="atu:Atu5523"/>
<dbReference type="Proteomes" id="UP000000813">
    <property type="component" value="Plasmid At"/>
</dbReference>
<evidence type="ECO:0000256" key="4">
    <source>
        <dbReference type="ARBA" id="ARBA00022989"/>
    </source>
</evidence>
<feature type="transmembrane region" description="Helical" evidence="6">
    <location>
        <begin position="278"/>
        <end position="299"/>
    </location>
</feature>
<name>A9CL30_AGRFC</name>
<keyword evidence="4 6" id="KW-1133">Transmembrane helix</keyword>
<sequence>MSAIAADLSLPCSLPRRAGTVVVLAIAYLVVPFVGTSYLFEAILLPFLALSLAGVGLNLLTGYAGQVSLGSAAFMAVGAFAAYNFDLRVDGLPLTVSIVLAGLSAAIIGIVFGLPSLRLRGFYLAVSTLAAQFFVQWALTKFSWLSNESASGVIDAPALSLAGISFEGPVGRYLFALTTVTALTFLAYRLVSSQTGRNFIAVRDNETAARIIGVPVLRTKLLAFAISSFIIGVAGVIWAFAYLRTVEPAGFNLDRSFQILFIVIIGGLASIRGAFFGAALIVVFPLVLSRLGSLLLGDVFDSGVLDMTQRIVIGALIILFLILEPDGLVSLWDRLKSRIAAAIRRARTPRSPAPKAKGLPTRKA</sequence>
<dbReference type="Pfam" id="PF02653">
    <property type="entry name" value="BPD_transp_2"/>
    <property type="match status" value="1"/>
</dbReference>
<feature type="transmembrane region" description="Helical" evidence="6">
    <location>
        <begin position="221"/>
        <end position="243"/>
    </location>
</feature>
<dbReference type="GO" id="GO:0015658">
    <property type="term" value="F:branched-chain amino acid transmembrane transporter activity"/>
    <property type="evidence" value="ECO:0007669"/>
    <property type="project" value="InterPro"/>
</dbReference>
<evidence type="ECO:0000256" key="6">
    <source>
        <dbReference type="SAM" id="Phobius"/>
    </source>
</evidence>
<dbReference type="GO" id="GO:0005886">
    <property type="term" value="C:plasma membrane"/>
    <property type="evidence" value="ECO:0007669"/>
    <property type="project" value="UniProtKB-SubCell"/>
</dbReference>
<geneLocation type="plasmid" evidence="7 8">
    <name>At</name>
</geneLocation>
<dbReference type="PhylomeDB" id="A9CL30"/>
<keyword evidence="7" id="KW-0614">Plasmid</keyword>
<evidence type="ECO:0000313" key="8">
    <source>
        <dbReference type="Proteomes" id="UP000000813"/>
    </source>
</evidence>
<dbReference type="PATRIC" id="fig|176299.10.peg.5192"/>
<protein>
    <submittedName>
        <fullName evidence="7">ABC transporter, membrane spanning protein (Branched chain amino acid)</fullName>
    </submittedName>
</protein>
<comment type="subcellular location">
    <subcellularLocation>
        <location evidence="1">Cell membrane</location>
        <topology evidence="1">Multi-pass membrane protein</topology>
    </subcellularLocation>
</comment>
<dbReference type="EMBL" id="AE007872">
    <property type="protein sequence ID" value="AAK90899.1"/>
    <property type="molecule type" value="Genomic_DNA"/>
</dbReference>
<dbReference type="RefSeq" id="WP_010974743.1">
    <property type="nucleotide sequence ID" value="NC_003064.2"/>
</dbReference>
<keyword evidence="3 6" id="KW-0812">Transmembrane</keyword>
<dbReference type="eggNOG" id="COG4177">
    <property type="taxonomic scope" value="Bacteria"/>
</dbReference>
<dbReference type="PANTHER" id="PTHR30482:SF5">
    <property type="entry name" value="ABC TRANSPORTER PERMEASE PROTEIN"/>
    <property type="match status" value="1"/>
</dbReference>
<feature type="transmembrane region" description="Helical" evidence="6">
    <location>
        <begin position="91"/>
        <end position="114"/>
    </location>
</feature>
<reference evidence="7 8" key="1">
    <citation type="journal article" date="2001" name="Science">
        <title>The genome of the natural genetic engineer Agrobacterium tumefaciens C58.</title>
        <authorList>
            <person name="Wood D.W."/>
            <person name="Setubal J.C."/>
            <person name="Kaul R."/>
            <person name="Monks D.E."/>
            <person name="Kitajima J.P."/>
            <person name="Okura V.K."/>
            <person name="Zhou Y."/>
            <person name="Chen L."/>
            <person name="Wood G.E."/>
            <person name="Almeida N.F.Jr."/>
            <person name="Woo L."/>
            <person name="Chen Y."/>
            <person name="Paulsen I.T."/>
            <person name="Eisen J.A."/>
            <person name="Karp P.D."/>
            <person name="Bovee D.Sr."/>
            <person name="Chapman P."/>
            <person name="Clendenning J."/>
            <person name="Deatherage G."/>
            <person name="Gillet W."/>
            <person name="Grant C."/>
            <person name="Kutyavin T."/>
            <person name="Levy R."/>
            <person name="Li M.J."/>
            <person name="McClelland E."/>
            <person name="Palmieri A."/>
            <person name="Raymond C."/>
            <person name="Rouse G."/>
            <person name="Saenphimmachak C."/>
            <person name="Wu Z."/>
            <person name="Romero P."/>
            <person name="Gordon D."/>
            <person name="Zhang S."/>
            <person name="Yoo H."/>
            <person name="Tao Y."/>
            <person name="Biddle P."/>
            <person name="Jung M."/>
            <person name="Krespan W."/>
            <person name="Perry M."/>
            <person name="Gordon-Kamm B."/>
            <person name="Liao L."/>
            <person name="Kim S."/>
            <person name="Hendrick C."/>
            <person name="Zhao Z.Y."/>
            <person name="Dolan M."/>
            <person name="Chumley F."/>
            <person name="Tingey S.V."/>
            <person name="Tomb J.F."/>
            <person name="Gordon M.P."/>
            <person name="Olson M.V."/>
            <person name="Nester E.W."/>
        </authorList>
    </citation>
    <scope>NUCLEOTIDE SEQUENCE [LARGE SCALE GENOMIC DNA]</scope>
    <source>
        <strain evidence="8">C58 / ATCC 33970</strain>
    </source>
</reference>
<evidence type="ECO:0000256" key="5">
    <source>
        <dbReference type="ARBA" id="ARBA00023136"/>
    </source>
</evidence>